<dbReference type="InterPro" id="IPR004792">
    <property type="entry name" value="BaiN-like"/>
</dbReference>
<evidence type="ECO:0000256" key="1">
    <source>
        <dbReference type="ARBA" id="ARBA00001974"/>
    </source>
</evidence>
<proteinExistence type="predicted"/>
<evidence type="ECO:0000313" key="7">
    <source>
        <dbReference type="Proteomes" id="UP000094609"/>
    </source>
</evidence>
<dbReference type="Gene3D" id="1.10.8.260">
    <property type="entry name" value="HI0933 insert domain-like"/>
    <property type="match status" value="1"/>
</dbReference>
<dbReference type="EMBL" id="CP017111">
    <property type="protein sequence ID" value="AOO65667.1"/>
    <property type="molecule type" value="Genomic_DNA"/>
</dbReference>
<protein>
    <submittedName>
        <fullName evidence="6">HI0933-like flavoprotein</fullName>
    </submittedName>
</protein>
<dbReference type="InterPro" id="IPR036188">
    <property type="entry name" value="FAD/NAD-bd_sf"/>
</dbReference>
<keyword evidence="7" id="KW-1185">Reference proteome</keyword>
<dbReference type="KEGG" id="shal:SHALO_1896"/>
<dbReference type="NCBIfam" id="TIGR00275">
    <property type="entry name" value="aminoacetone oxidase family FAD-binding enzyme"/>
    <property type="match status" value="1"/>
</dbReference>
<comment type="cofactor">
    <cofactor evidence="1">
        <name>FAD</name>
        <dbReference type="ChEBI" id="CHEBI:57692"/>
    </cofactor>
</comment>
<evidence type="ECO:0000256" key="2">
    <source>
        <dbReference type="ARBA" id="ARBA00022630"/>
    </source>
</evidence>
<dbReference type="InterPro" id="IPR055178">
    <property type="entry name" value="RsdA/BaiN/AoA(So)-like_dom"/>
</dbReference>
<dbReference type="Pfam" id="PF22780">
    <property type="entry name" value="HI0933_like_1st"/>
    <property type="match status" value="1"/>
</dbReference>
<gene>
    <name evidence="6" type="ORF">SHALO_1896</name>
</gene>
<dbReference type="STRING" id="1193502.SHALO_1896"/>
<dbReference type="Proteomes" id="UP000094609">
    <property type="component" value="Chromosome"/>
</dbReference>
<dbReference type="InterPro" id="IPR057661">
    <property type="entry name" value="RsdA/BaiN/AoA(So)_Rossmann"/>
</dbReference>
<sequence>MKLHDILFIGAGASALMAASHLEGHDVALVDANPKIGMKLLISGGGKCNLTNRFATAENYLGDPAFIAPILSAFDAASTLSFVKKHRLSLEEREHGQIFCANSAKELVSIFGRLSAYGTFYLSTKVLHVKKNDHFVVMTDKGEIHAKKVVVASGGLSYASIGASDIGYKIAESFGHTIISPSPALVGLTLQKEQFWMKDLSGIALPVILHVEGKSFSENLLFAHKGISGPSVLSGSLYWKKGNITIDFLPHIQSMQTLFKEQSKKQIITALGLPKRFSKAFLDAIGMEDKVLSKLTASEREMLSSLKAYTFAPAGNFGYTKAEATRGGVSTSEINPENCESLTCKDLYFLGEVMDVTGELGGFNFQWAFASAMRFVKGFIF</sequence>
<evidence type="ECO:0000313" key="6">
    <source>
        <dbReference type="EMBL" id="AOO65667.1"/>
    </source>
</evidence>
<feature type="domain" description="RsdA/BaiN/AoA(So)-like insert" evidence="5">
    <location>
        <begin position="183"/>
        <end position="323"/>
    </location>
</feature>
<dbReference type="SUPFAM" id="SSF51905">
    <property type="entry name" value="FAD/NAD(P)-binding domain"/>
    <property type="match status" value="1"/>
</dbReference>
<accession>A0A1D7TKZ8</accession>
<dbReference type="InterPro" id="IPR023166">
    <property type="entry name" value="BaiN-like_dom_sf"/>
</dbReference>
<dbReference type="PANTHER" id="PTHR42887:SF2">
    <property type="entry name" value="OS12G0638800 PROTEIN"/>
    <property type="match status" value="1"/>
</dbReference>
<dbReference type="PANTHER" id="PTHR42887">
    <property type="entry name" value="OS12G0638800 PROTEIN"/>
    <property type="match status" value="1"/>
</dbReference>
<evidence type="ECO:0000256" key="3">
    <source>
        <dbReference type="ARBA" id="ARBA00022827"/>
    </source>
</evidence>
<dbReference type="SUPFAM" id="SSF160996">
    <property type="entry name" value="HI0933 insert domain-like"/>
    <property type="match status" value="1"/>
</dbReference>
<organism evidence="6 7">
    <name type="scientific">Sulfurospirillum halorespirans DSM 13726</name>
    <dbReference type="NCBI Taxonomy" id="1193502"/>
    <lineage>
        <taxon>Bacteria</taxon>
        <taxon>Pseudomonadati</taxon>
        <taxon>Campylobacterota</taxon>
        <taxon>Epsilonproteobacteria</taxon>
        <taxon>Campylobacterales</taxon>
        <taxon>Sulfurospirillaceae</taxon>
        <taxon>Sulfurospirillum</taxon>
    </lineage>
</organism>
<dbReference type="Pfam" id="PF03486">
    <property type="entry name" value="HI0933_like"/>
    <property type="match status" value="1"/>
</dbReference>
<evidence type="ECO:0000259" key="4">
    <source>
        <dbReference type="Pfam" id="PF03486"/>
    </source>
</evidence>
<dbReference type="Gene3D" id="2.40.30.10">
    <property type="entry name" value="Translation factors"/>
    <property type="match status" value="1"/>
</dbReference>
<keyword evidence="3" id="KW-0274">FAD</keyword>
<reference evidence="7" key="1">
    <citation type="submission" date="2016-08" db="EMBL/GenBank/DDBJ databases">
        <title>Complete genome sequence of the organohalide-respiring Epsilonproteobacterium Sulfurospirillum halorespirans.</title>
        <authorList>
            <person name="Goris T."/>
            <person name="Zimmermann J."/>
            <person name="Schenz B."/>
            <person name="Lemos M."/>
            <person name="Hackermueller J."/>
            <person name="Diekert G."/>
        </authorList>
    </citation>
    <scope>NUCLEOTIDE SEQUENCE [LARGE SCALE GENOMIC DNA]</scope>
    <source>
        <strain>DSM 13726</strain>
        <strain evidence="7">PCE-M2</strain>
    </source>
</reference>
<dbReference type="PATRIC" id="fig|1193502.14.peg.1927"/>
<dbReference type="RefSeq" id="WP_069478321.1">
    <property type="nucleotide sequence ID" value="NZ_CP017111.1"/>
</dbReference>
<keyword evidence="2" id="KW-0285">Flavoprotein</keyword>
<dbReference type="Gene3D" id="3.50.50.60">
    <property type="entry name" value="FAD/NAD(P)-binding domain"/>
    <property type="match status" value="1"/>
</dbReference>
<dbReference type="AlphaFoldDB" id="A0A1D7TKZ8"/>
<evidence type="ECO:0000259" key="5">
    <source>
        <dbReference type="Pfam" id="PF22780"/>
    </source>
</evidence>
<feature type="domain" description="RsdA/BaiN/AoA(So)-like Rossmann fold-like" evidence="4">
    <location>
        <begin position="5"/>
        <end position="373"/>
    </location>
</feature>
<name>A0A1D7TKZ8_9BACT</name>